<dbReference type="EMBL" id="CP002156">
    <property type="protein sequence ID" value="ADM10847.1"/>
    <property type="molecule type" value="Genomic_DNA"/>
</dbReference>
<dbReference type="GO" id="GO:0003677">
    <property type="term" value="F:DNA binding"/>
    <property type="evidence" value="ECO:0007669"/>
    <property type="project" value="UniProtKB-KW"/>
</dbReference>
<dbReference type="eggNOG" id="COG0789">
    <property type="taxonomic scope" value="Bacteria"/>
</dbReference>
<dbReference type="InterPro" id="IPR000551">
    <property type="entry name" value="MerR-type_HTH_dom"/>
</dbReference>
<feature type="domain" description="HTH merR-type" evidence="4">
    <location>
        <begin position="6"/>
        <end position="73"/>
    </location>
</feature>
<keyword evidence="3" id="KW-0804">Transcription</keyword>
<evidence type="ECO:0000256" key="1">
    <source>
        <dbReference type="ARBA" id="ARBA00023015"/>
    </source>
</evidence>
<evidence type="ECO:0000256" key="2">
    <source>
        <dbReference type="ARBA" id="ARBA00023125"/>
    </source>
</evidence>
<reference evidence="5 6" key="2">
    <citation type="journal article" date="2011" name="J. Bacteriol.">
        <title>Complete genome sequence of strain HTCC2503T of Parvularcula bermudensis, the type species of the order "Parvularculales" in the class Alphaproteobacteria.</title>
        <authorList>
            <person name="Oh H.M."/>
            <person name="Kang I."/>
            <person name="Vergin K.L."/>
            <person name="Kang D."/>
            <person name="Rhee K.H."/>
            <person name="Giovannoni S.J."/>
            <person name="Cho J.C."/>
        </authorList>
    </citation>
    <scope>NUCLEOTIDE SEQUENCE [LARGE SCALE GENOMIC DNA]</scope>
    <source>
        <strain evidence="6">ATCC BAA-594 / HTCC2503 / KCTC 12087</strain>
    </source>
</reference>
<dbReference type="SMART" id="SM00422">
    <property type="entry name" value="HTH_MERR"/>
    <property type="match status" value="1"/>
</dbReference>
<accession>E0TII9</accession>
<dbReference type="PROSITE" id="PS50937">
    <property type="entry name" value="HTH_MERR_2"/>
    <property type="match status" value="1"/>
</dbReference>
<organism evidence="5 6">
    <name type="scientific">Parvularcula bermudensis (strain ATCC BAA-594 / HTCC2503 / KCTC 12087)</name>
    <dbReference type="NCBI Taxonomy" id="314260"/>
    <lineage>
        <taxon>Bacteria</taxon>
        <taxon>Pseudomonadati</taxon>
        <taxon>Pseudomonadota</taxon>
        <taxon>Alphaproteobacteria</taxon>
        <taxon>Parvularculales</taxon>
        <taxon>Parvularculaceae</taxon>
        <taxon>Parvularcula</taxon>
    </lineage>
</organism>
<evidence type="ECO:0000313" key="5">
    <source>
        <dbReference type="EMBL" id="ADM10847.1"/>
    </source>
</evidence>
<dbReference type="Proteomes" id="UP000001302">
    <property type="component" value="Chromosome"/>
</dbReference>
<name>E0TII9_PARBH</name>
<protein>
    <submittedName>
        <fullName evidence="5">Transcriptional regulator, MerR family protein</fullName>
    </submittedName>
</protein>
<dbReference type="InterPro" id="IPR009061">
    <property type="entry name" value="DNA-bd_dom_put_sf"/>
</dbReference>
<evidence type="ECO:0000259" key="4">
    <source>
        <dbReference type="PROSITE" id="PS50937"/>
    </source>
</evidence>
<dbReference type="InterPro" id="IPR047057">
    <property type="entry name" value="MerR_fam"/>
</dbReference>
<sequence>MAAKRTIGVLSRKTGVKVTTIRFYEQRGLIDDPGRTPSGQRVYGADAVDRLNFVRHARDLGFSMDAIEELIALQTRPSSDCAAVDAIARRQLAAVRDRLNRLETLEAELKRMIASCEGGSVGDCTVMETLGDHRRCLTEDHEAGETANPARKG</sequence>
<dbReference type="PANTHER" id="PTHR30204:SF94">
    <property type="entry name" value="HEAVY METAL-DEPENDENT TRANSCRIPTIONAL REGULATOR HI_0293-RELATED"/>
    <property type="match status" value="1"/>
</dbReference>
<evidence type="ECO:0000313" key="6">
    <source>
        <dbReference type="Proteomes" id="UP000001302"/>
    </source>
</evidence>
<dbReference type="PANTHER" id="PTHR30204">
    <property type="entry name" value="REDOX-CYCLING DRUG-SENSING TRANSCRIPTIONAL ACTIVATOR SOXR"/>
    <property type="match status" value="1"/>
</dbReference>
<gene>
    <name evidence="5" type="ordered locus">PB2503_00400</name>
</gene>
<dbReference type="RefSeq" id="WP_013301821.1">
    <property type="nucleotide sequence ID" value="NC_014414.1"/>
</dbReference>
<dbReference type="GO" id="GO:0003700">
    <property type="term" value="F:DNA-binding transcription factor activity"/>
    <property type="evidence" value="ECO:0007669"/>
    <property type="project" value="InterPro"/>
</dbReference>
<dbReference type="OrthoDB" id="9802944at2"/>
<dbReference type="PROSITE" id="PS00552">
    <property type="entry name" value="HTH_MERR_1"/>
    <property type="match status" value="1"/>
</dbReference>
<dbReference type="Gene3D" id="1.10.1660.10">
    <property type="match status" value="1"/>
</dbReference>
<dbReference type="AlphaFoldDB" id="E0TII9"/>
<dbReference type="Pfam" id="PF13411">
    <property type="entry name" value="MerR_1"/>
    <property type="match status" value="1"/>
</dbReference>
<dbReference type="HOGENOM" id="CLU_060077_2_0_5"/>
<evidence type="ECO:0000256" key="3">
    <source>
        <dbReference type="ARBA" id="ARBA00023163"/>
    </source>
</evidence>
<dbReference type="CDD" id="cd04785">
    <property type="entry name" value="HTH_CadR-PbrR-like"/>
    <property type="match status" value="1"/>
</dbReference>
<keyword evidence="2" id="KW-0238">DNA-binding</keyword>
<dbReference type="PRINTS" id="PR00040">
    <property type="entry name" value="HTHMERR"/>
</dbReference>
<keyword evidence="6" id="KW-1185">Reference proteome</keyword>
<dbReference type="STRING" id="314260.PB2503_00400"/>
<keyword evidence="1" id="KW-0805">Transcription regulation</keyword>
<proteinExistence type="predicted"/>
<reference evidence="6" key="1">
    <citation type="submission" date="2010-08" db="EMBL/GenBank/DDBJ databases">
        <title>Genome sequence of Parvularcula bermudensis HTCC2503.</title>
        <authorList>
            <person name="Kang D.-M."/>
            <person name="Oh H.-M."/>
            <person name="Cho J.-C."/>
        </authorList>
    </citation>
    <scope>NUCLEOTIDE SEQUENCE [LARGE SCALE GENOMIC DNA]</scope>
    <source>
        <strain evidence="6">ATCC BAA-594 / HTCC2503 / KCTC 12087</strain>
    </source>
</reference>
<dbReference type="KEGG" id="pbr:PB2503_00400"/>
<dbReference type="SUPFAM" id="SSF46955">
    <property type="entry name" value="Putative DNA-binding domain"/>
    <property type="match status" value="1"/>
</dbReference>